<dbReference type="SMART" id="SM00642">
    <property type="entry name" value="Aamy"/>
    <property type="match status" value="1"/>
</dbReference>
<evidence type="ECO:0000256" key="3">
    <source>
        <dbReference type="ARBA" id="ARBA00023295"/>
    </source>
</evidence>
<dbReference type="SUPFAM" id="SSF51445">
    <property type="entry name" value="(Trans)glycosidases"/>
    <property type="match status" value="1"/>
</dbReference>
<proteinExistence type="inferred from homology"/>
<protein>
    <submittedName>
        <fullName evidence="5">Glycosidase</fullName>
    </submittedName>
</protein>
<dbReference type="GO" id="GO:0005975">
    <property type="term" value="P:carbohydrate metabolic process"/>
    <property type="evidence" value="ECO:0007669"/>
    <property type="project" value="InterPro"/>
</dbReference>
<keyword evidence="3 5" id="KW-0326">Glycosidase</keyword>
<evidence type="ECO:0000259" key="4">
    <source>
        <dbReference type="SMART" id="SM00642"/>
    </source>
</evidence>
<dbReference type="SUPFAM" id="SSF51011">
    <property type="entry name" value="Glycosyl hydrolase domain"/>
    <property type="match status" value="1"/>
</dbReference>
<evidence type="ECO:0000256" key="2">
    <source>
        <dbReference type="ARBA" id="ARBA00022801"/>
    </source>
</evidence>
<dbReference type="InterPro" id="IPR014756">
    <property type="entry name" value="Ig_E-set"/>
</dbReference>
<dbReference type="InterPro" id="IPR013780">
    <property type="entry name" value="Glyco_hydro_b"/>
</dbReference>
<dbReference type="Pfam" id="PF00128">
    <property type="entry name" value="Alpha-amylase"/>
    <property type="match status" value="1"/>
</dbReference>
<dbReference type="InterPro" id="IPR006047">
    <property type="entry name" value="GH13_cat_dom"/>
</dbReference>
<dbReference type="EMBL" id="JAFBDQ010000003">
    <property type="protein sequence ID" value="MBM7556049.1"/>
    <property type="molecule type" value="Genomic_DNA"/>
</dbReference>
<dbReference type="CDD" id="cd02857">
    <property type="entry name" value="E_set_CDase_PDE_N"/>
    <property type="match status" value="1"/>
</dbReference>
<sequence>MLKEAIYHKPNNVFAYPVGADKLFVQLKAKKGDLKQVQLYYDGRFTGWEEERPRYSVEMEKYCSDQLFDYFTAEISYEHKKFDYYFLLDDGVNKLYYTNYGFYKEIPEEKTHFEYTYICEQDYFTTPKWVHNAVFYQIFPERFNNGDSELNSSAVREWSNRKPATDSFYGGDLQGVIEKLDYLAELGIDAIYLTPIFKSHSNHKYNIINYKEIDPQFGDLETLKELVNRAHNKDIKIILDGVFNHSSNHFFAFQDVLENGAESDYADWYYIDGFPIRQNPKINRKLIKQLITELDDLNQINPEIVSQNIIPKLSLANNKSREYILKLAEVLDSSIELSFQKIWEISHTNDELKKIIQPNYETFADGVWKMPKLRTANSEVREYFLDVAQYWIEEADIDGWRLDVADEVDHYFWREFRKKVKEVKADAYIVGEMWNDARPWLRGDQFDGTMNYLVSEAIWDFFCKKEIDASDFEARLTKVKTIYKKQAQLASLNLIDSHDTKRALTIAENNIERLKLAVAFQMSYLGAPMIFYGDEVGIKGEDDPDCRRPMIWEQKQQNQDLLKWYQKLIKIRNENPALRTGKIKIIKVDPAHNIHAFLRAKDANKILVVFNNGHSKVDLEFNLNEFNFNKDTFVDLITNKSYSSINNKLEFTINKSNVMILK</sequence>
<gene>
    <name evidence="5" type="ORF">JOC47_000883</name>
</gene>
<feature type="domain" description="Glycosyl hydrolase family 13 catalytic" evidence="4">
    <location>
        <begin position="137"/>
        <end position="572"/>
    </location>
</feature>
<dbReference type="Gene3D" id="2.60.40.1180">
    <property type="entry name" value="Golgi alpha-mannosidase II"/>
    <property type="match status" value="1"/>
</dbReference>
<dbReference type="CDD" id="cd11338">
    <property type="entry name" value="AmyAc_CMD"/>
    <property type="match status" value="1"/>
</dbReference>
<dbReference type="Pfam" id="PF16657">
    <property type="entry name" value="Malt_amylase_C"/>
    <property type="match status" value="1"/>
</dbReference>
<keyword evidence="2" id="KW-0378">Hydrolase</keyword>
<dbReference type="InterPro" id="IPR032091">
    <property type="entry name" value="Malt_amylase-like_C"/>
</dbReference>
<dbReference type="PANTHER" id="PTHR10357">
    <property type="entry name" value="ALPHA-AMYLASE FAMILY MEMBER"/>
    <property type="match status" value="1"/>
</dbReference>
<dbReference type="Proteomes" id="UP000774000">
    <property type="component" value="Unassembled WGS sequence"/>
</dbReference>
<evidence type="ECO:0000313" key="5">
    <source>
        <dbReference type="EMBL" id="MBM7556049.1"/>
    </source>
</evidence>
<dbReference type="InterPro" id="IPR013783">
    <property type="entry name" value="Ig-like_fold"/>
</dbReference>
<dbReference type="Gene3D" id="2.60.40.10">
    <property type="entry name" value="Immunoglobulins"/>
    <property type="match status" value="1"/>
</dbReference>
<evidence type="ECO:0000256" key="1">
    <source>
        <dbReference type="ARBA" id="ARBA00008061"/>
    </source>
</evidence>
<dbReference type="Gene3D" id="3.20.20.80">
    <property type="entry name" value="Glycosidases"/>
    <property type="match status" value="2"/>
</dbReference>
<dbReference type="InterPro" id="IPR017853">
    <property type="entry name" value="GH"/>
</dbReference>
<dbReference type="PANTHER" id="PTHR10357:SF210">
    <property type="entry name" value="MALTODEXTRIN GLUCOSIDASE"/>
    <property type="match status" value="1"/>
</dbReference>
<dbReference type="RefSeq" id="WP_204700750.1">
    <property type="nucleotide sequence ID" value="NZ_JAFBDQ010000003.1"/>
</dbReference>
<dbReference type="InterPro" id="IPR004185">
    <property type="entry name" value="Glyco_hydro_13_lg-like_dom"/>
</dbReference>
<evidence type="ECO:0000313" key="6">
    <source>
        <dbReference type="Proteomes" id="UP000774000"/>
    </source>
</evidence>
<keyword evidence="6" id="KW-1185">Reference proteome</keyword>
<name>A0A938XQY8_9FIRM</name>
<reference evidence="5" key="1">
    <citation type="submission" date="2021-01" db="EMBL/GenBank/DDBJ databases">
        <title>Genomic Encyclopedia of Type Strains, Phase IV (KMG-IV): sequencing the most valuable type-strain genomes for metagenomic binning, comparative biology and taxonomic classification.</title>
        <authorList>
            <person name="Goeker M."/>
        </authorList>
    </citation>
    <scope>NUCLEOTIDE SEQUENCE</scope>
    <source>
        <strain evidence="5">DSM 23230</strain>
    </source>
</reference>
<dbReference type="SUPFAM" id="SSF81296">
    <property type="entry name" value="E set domains"/>
    <property type="match status" value="1"/>
</dbReference>
<accession>A0A938XQY8</accession>
<dbReference type="AlphaFoldDB" id="A0A938XQY8"/>
<dbReference type="GO" id="GO:0004553">
    <property type="term" value="F:hydrolase activity, hydrolyzing O-glycosyl compounds"/>
    <property type="evidence" value="ECO:0007669"/>
    <property type="project" value="InterPro"/>
</dbReference>
<dbReference type="Pfam" id="PF02903">
    <property type="entry name" value="Alpha-amylase_N"/>
    <property type="match status" value="1"/>
</dbReference>
<comment type="similarity">
    <text evidence="1">Belongs to the glycosyl hydrolase 13 family.</text>
</comment>
<comment type="caution">
    <text evidence="5">The sequence shown here is derived from an EMBL/GenBank/DDBJ whole genome shotgun (WGS) entry which is preliminary data.</text>
</comment>
<organism evidence="5 6">
    <name type="scientific">Halanaerobacter jeridensis</name>
    <dbReference type="NCBI Taxonomy" id="706427"/>
    <lineage>
        <taxon>Bacteria</taxon>
        <taxon>Bacillati</taxon>
        <taxon>Bacillota</taxon>
        <taxon>Clostridia</taxon>
        <taxon>Halanaerobiales</taxon>
        <taxon>Halobacteroidaceae</taxon>
        <taxon>Halanaerobacter</taxon>
    </lineage>
</organism>